<gene>
    <name evidence="2" type="ORF">Q8A49_09400</name>
</gene>
<evidence type="ECO:0000259" key="1">
    <source>
        <dbReference type="PROSITE" id="PS51186"/>
    </source>
</evidence>
<dbReference type="Proteomes" id="UP001348641">
    <property type="component" value="Unassembled WGS sequence"/>
</dbReference>
<dbReference type="PROSITE" id="PS51186">
    <property type="entry name" value="GNAT"/>
    <property type="match status" value="1"/>
</dbReference>
<keyword evidence="2" id="KW-0012">Acyltransferase</keyword>
<comment type="caution">
    <text evidence="2">The sequence shown here is derived from an EMBL/GenBank/DDBJ whole genome shotgun (WGS) entry which is preliminary data.</text>
</comment>
<dbReference type="Pfam" id="PF00583">
    <property type="entry name" value="Acetyltransf_1"/>
    <property type="match status" value="1"/>
</dbReference>
<accession>A0ABU7KN39</accession>
<evidence type="ECO:0000313" key="2">
    <source>
        <dbReference type="EMBL" id="MEE2050713.1"/>
    </source>
</evidence>
<dbReference type="RefSeq" id="WP_330157907.1">
    <property type="nucleotide sequence ID" value="NZ_BAAAJA010000008.1"/>
</dbReference>
<name>A0ABU7KN39_9ACTN</name>
<reference evidence="2 3" key="1">
    <citation type="submission" date="2023-07" db="EMBL/GenBank/DDBJ databases">
        <authorList>
            <person name="Girao M."/>
            <person name="Carvalho M.F."/>
        </authorList>
    </citation>
    <scope>NUCLEOTIDE SEQUENCE [LARGE SCALE GENOMIC DNA]</scope>
    <source>
        <strain evidence="2 3">66/93</strain>
    </source>
</reference>
<sequence>MRSLVEVLDPSTAPHADLAAWASVYADGQSEVSGSAPEPEALVRQLLRTPAGEAWRWSARAAPGDPVQGVAELRRQPHDVRLGFLRLFVDRAARRRGLGRALREAAAAEARSLGVVGLQSTVLAGPPGEPFANSSPYLRTLLRLELQRQYLDEETLRRCWGVASRPRPGYRLTHWLDQAPDALAASFGRVLDHVLDAPGAILQTGARSWGADQVREWERRMTDDGSRLVVGAALDRTTDEVVAATVSTVTRGPVADQHDTAVLPGHRRRGLASRVKATQALRVHDLFPHVEAMAVTINRENAPMLAVNRSLGYRRVSERLLVEESLAHEG</sequence>
<dbReference type="InterPro" id="IPR000182">
    <property type="entry name" value="GNAT_dom"/>
</dbReference>
<dbReference type="GO" id="GO:0016746">
    <property type="term" value="F:acyltransferase activity"/>
    <property type="evidence" value="ECO:0007669"/>
    <property type="project" value="UniProtKB-KW"/>
</dbReference>
<evidence type="ECO:0000313" key="3">
    <source>
        <dbReference type="Proteomes" id="UP001348641"/>
    </source>
</evidence>
<dbReference type="InterPro" id="IPR016181">
    <property type="entry name" value="Acyl_CoA_acyltransferase"/>
</dbReference>
<dbReference type="Gene3D" id="3.40.630.30">
    <property type="match status" value="1"/>
</dbReference>
<organism evidence="2 3">
    <name type="scientific">Nocardiopsis tropica</name>
    <dbReference type="NCBI Taxonomy" id="109330"/>
    <lineage>
        <taxon>Bacteria</taxon>
        <taxon>Bacillati</taxon>
        <taxon>Actinomycetota</taxon>
        <taxon>Actinomycetes</taxon>
        <taxon>Streptosporangiales</taxon>
        <taxon>Nocardiopsidaceae</taxon>
        <taxon>Nocardiopsis</taxon>
    </lineage>
</organism>
<protein>
    <submittedName>
        <fullName evidence="2">GNAT family N-acetyltransferase</fullName>
        <ecNumber evidence="2">2.3.1.-</ecNumber>
    </submittedName>
</protein>
<dbReference type="SUPFAM" id="SSF55729">
    <property type="entry name" value="Acyl-CoA N-acyltransferases (Nat)"/>
    <property type="match status" value="2"/>
</dbReference>
<feature type="domain" description="N-acetyltransferase" evidence="1">
    <location>
        <begin position="8"/>
        <end position="177"/>
    </location>
</feature>
<dbReference type="EC" id="2.3.1.-" evidence="2"/>
<proteinExistence type="predicted"/>
<dbReference type="EMBL" id="JAUUCC010000018">
    <property type="protein sequence ID" value="MEE2050713.1"/>
    <property type="molecule type" value="Genomic_DNA"/>
</dbReference>
<keyword evidence="2" id="KW-0808">Transferase</keyword>